<reference evidence="5" key="1">
    <citation type="submission" date="2022-10" db="EMBL/GenBank/DDBJ databases">
        <title>Genome assembly of Pristionchus species.</title>
        <authorList>
            <person name="Yoshida K."/>
            <person name="Sommer R.J."/>
        </authorList>
    </citation>
    <scope>NUCLEOTIDE SEQUENCE [LARGE SCALE GENOMIC DNA]</scope>
    <source>
        <strain evidence="5">RS5460</strain>
    </source>
</reference>
<dbReference type="AlphaFoldDB" id="A0AAN5C8V2"/>
<feature type="disulfide bond" evidence="2">
    <location>
        <begin position="59"/>
        <end position="86"/>
    </location>
</feature>
<dbReference type="SUPFAM" id="SSF56436">
    <property type="entry name" value="C-type lectin-like"/>
    <property type="match status" value="1"/>
</dbReference>
<dbReference type="InterPro" id="IPR016187">
    <property type="entry name" value="CTDL_fold"/>
</dbReference>
<dbReference type="SUPFAM" id="SSF49854">
    <property type="entry name" value="Spermadhesin, CUB domain"/>
    <property type="match status" value="1"/>
</dbReference>
<evidence type="ECO:0000259" key="3">
    <source>
        <dbReference type="PROSITE" id="PS01180"/>
    </source>
</evidence>
<dbReference type="Gene3D" id="2.60.120.290">
    <property type="entry name" value="Spermadhesin, CUB domain"/>
    <property type="match status" value="1"/>
</dbReference>
<feature type="non-terminal residue" evidence="4">
    <location>
        <position position="1"/>
    </location>
</feature>
<accession>A0AAN5C8V2</accession>
<dbReference type="PANTHER" id="PTHR22991">
    <property type="entry name" value="PROTEIN CBG13490"/>
    <property type="match status" value="1"/>
</dbReference>
<evidence type="ECO:0000256" key="1">
    <source>
        <dbReference type="ARBA" id="ARBA00023157"/>
    </source>
</evidence>
<dbReference type="Pfam" id="PF00431">
    <property type="entry name" value="CUB"/>
    <property type="match status" value="1"/>
</dbReference>
<evidence type="ECO:0000313" key="5">
    <source>
        <dbReference type="Proteomes" id="UP001328107"/>
    </source>
</evidence>
<comment type="caution">
    <text evidence="4">The sequence shown here is derived from an EMBL/GenBank/DDBJ whole genome shotgun (WGS) entry which is preliminary data.</text>
</comment>
<keyword evidence="1 2" id="KW-1015">Disulfide bond</keyword>
<proteinExistence type="predicted"/>
<dbReference type="EMBL" id="BTRK01000001">
    <property type="protein sequence ID" value="GMR33169.1"/>
    <property type="molecule type" value="Genomic_DNA"/>
</dbReference>
<keyword evidence="5" id="KW-1185">Reference proteome</keyword>
<gene>
    <name evidence="4" type="ORF">PMAYCL1PPCAC_03364</name>
</gene>
<dbReference type="PROSITE" id="PS01180">
    <property type="entry name" value="CUB"/>
    <property type="match status" value="1"/>
</dbReference>
<dbReference type="PANTHER" id="PTHR22991:SF41">
    <property type="entry name" value="CUB DOMAIN-CONTAINING PROTEIN-RELATED"/>
    <property type="match status" value="1"/>
</dbReference>
<sequence length="126" mass="13644">SGFPNSIFGSCVQMLLDSELGNKGTWTNVECSTPQAYLCFRNGGVYGPTAFPPGCNHTCSKLVRNTRAAQIYSPNYPLSIPSLQSCEYIIGTKEGTSASITFRTINCQSGTSFSFYDGLNNDTPFL</sequence>
<dbReference type="InterPro" id="IPR035914">
    <property type="entry name" value="Sperma_CUB_dom_sf"/>
</dbReference>
<dbReference type="InterPro" id="IPR000859">
    <property type="entry name" value="CUB_dom"/>
</dbReference>
<feature type="domain" description="CUB" evidence="3">
    <location>
        <begin position="59"/>
        <end position="126"/>
    </location>
</feature>
<feature type="non-terminal residue" evidence="4">
    <location>
        <position position="126"/>
    </location>
</feature>
<dbReference type="Proteomes" id="UP001328107">
    <property type="component" value="Unassembled WGS sequence"/>
</dbReference>
<organism evidence="4 5">
    <name type="scientific">Pristionchus mayeri</name>
    <dbReference type="NCBI Taxonomy" id="1317129"/>
    <lineage>
        <taxon>Eukaryota</taxon>
        <taxon>Metazoa</taxon>
        <taxon>Ecdysozoa</taxon>
        <taxon>Nematoda</taxon>
        <taxon>Chromadorea</taxon>
        <taxon>Rhabditida</taxon>
        <taxon>Rhabditina</taxon>
        <taxon>Diplogasteromorpha</taxon>
        <taxon>Diplogasteroidea</taxon>
        <taxon>Neodiplogasteridae</taxon>
        <taxon>Pristionchus</taxon>
    </lineage>
</organism>
<evidence type="ECO:0000313" key="4">
    <source>
        <dbReference type="EMBL" id="GMR33169.1"/>
    </source>
</evidence>
<comment type="caution">
    <text evidence="2">Lacks conserved residue(s) required for the propagation of feature annotation.</text>
</comment>
<evidence type="ECO:0000256" key="2">
    <source>
        <dbReference type="PROSITE-ProRule" id="PRU00059"/>
    </source>
</evidence>
<dbReference type="InterPro" id="IPR050976">
    <property type="entry name" value="Snaclec"/>
</dbReference>
<protein>
    <recommendedName>
        <fullName evidence="3">CUB domain-containing protein</fullName>
    </recommendedName>
</protein>
<name>A0AAN5C8V2_9BILA</name>